<dbReference type="Proteomes" id="UP000227088">
    <property type="component" value="Unassembled WGS sequence"/>
</dbReference>
<sequence length="364" mass="39655">MKKLALSVCIAASVAAPLTFADDDLRINGFLSVGASMADSDDAHFTGSDNQGGFKNDNVLGLQVSKQINDTTSATGQLVSRGADDYSTEAAWAFVTYAASDDLDLRMGRLRVPFFYYSDFLEVGYAYNWVRPPEEVYRIPFSSVDGIDLTQRFSSGEVDGSVQIYYGRYDGDLNYEGVTYDADFRNFTGITLNTNMGNFGSRLSYHQAELIIANPPTGSPLAGIATFGSDFQMTGQTTTFLEAALTYDNGTSSLVAEWTQLDYGTAAFLDDSAWLVAYAHRLGDISLHATYSEQKDEYESGANGAIQKAVGLGVEESSIILGMRWDYDSSTALKFEAQYNDETMYAGVDGDSAMLYSIAVDVIF</sequence>
<feature type="chain" id="PRO_5012305907" description="Porin domain-containing protein" evidence="1">
    <location>
        <begin position="22"/>
        <end position="364"/>
    </location>
</feature>
<evidence type="ECO:0000256" key="1">
    <source>
        <dbReference type="SAM" id="SignalP"/>
    </source>
</evidence>
<name>A0A1Y5HUK8_OLEAN</name>
<dbReference type="EMBL" id="MABE01000426">
    <property type="protein sequence ID" value="OUS40157.1"/>
    <property type="molecule type" value="Genomic_DNA"/>
</dbReference>
<reference evidence="3" key="1">
    <citation type="journal article" date="2017" name="Proc. Natl. Acad. Sci. U.S.A.">
        <title>Simulation of Deepwater Horizon oil plume reveals substrate specialization within a complex community of hydrocarbon degraders.</title>
        <authorList>
            <person name="Hu P."/>
            <person name="Dubinsky E.A."/>
            <person name="Probst A.J."/>
            <person name="Wang J."/>
            <person name="Sieber C.M.K."/>
            <person name="Tom L.M."/>
            <person name="Gardinali P."/>
            <person name="Banfield J.F."/>
            <person name="Atlas R.M."/>
            <person name="Andersen G.L."/>
        </authorList>
    </citation>
    <scope>NUCLEOTIDE SEQUENCE [LARGE SCALE GENOMIC DNA]</scope>
</reference>
<accession>A0A1Y5HUK8</accession>
<organism evidence="2 3">
    <name type="scientific">Oleispira antarctica</name>
    <dbReference type="NCBI Taxonomy" id="188908"/>
    <lineage>
        <taxon>Bacteria</taxon>
        <taxon>Pseudomonadati</taxon>
        <taxon>Pseudomonadota</taxon>
        <taxon>Gammaproteobacteria</taxon>
        <taxon>Oceanospirillales</taxon>
        <taxon>Oceanospirillaceae</taxon>
        <taxon>Oleispira</taxon>
    </lineage>
</organism>
<protein>
    <recommendedName>
        <fullName evidence="4">Porin domain-containing protein</fullName>
    </recommendedName>
</protein>
<dbReference type="SUPFAM" id="SSF56935">
    <property type="entry name" value="Porins"/>
    <property type="match status" value="1"/>
</dbReference>
<evidence type="ECO:0008006" key="4">
    <source>
        <dbReference type="Google" id="ProtNLM"/>
    </source>
</evidence>
<feature type="signal peptide" evidence="1">
    <location>
        <begin position="1"/>
        <end position="21"/>
    </location>
</feature>
<evidence type="ECO:0000313" key="2">
    <source>
        <dbReference type="EMBL" id="OUS40157.1"/>
    </source>
</evidence>
<comment type="caution">
    <text evidence="2">The sequence shown here is derived from an EMBL/GenBank/DDBJ whole genome shotgun (WGS) entry which is preliminary data.</text>
</comment>
<keyword evidence="1" id="KW-0732">Signal</keyword>
<gene>
    <name evidence="2" type="ORF">A9R00_07460</name>
</gene>
<evidence type="ECO:0000313" key="3">
    <source>
        <dbReference type="Proteomes" id="UP000227088"/>
    </source>
</evidence>
<dbReference type="AlphaFoldDB" id="A0A1Y5HUK8"/>
<proteinExistence type="predicted"/>